<dbReference type="RefSeq" id="WP_013119741.1">
    <property type="nucleotide sequence ID" value="NZ_LGTE01000017.1"/>
</dbReference>
<dbReference type="Gene3D" id="1.20.1260.10">
    <property type="match status" value="1"/>
</dbReference>
<dbReference type="GO" id="GO:0005506">
    <property type="term" value="F:iron ion binding"/>
    <property type="evidence" value="ECO:0007669"/>
    <property type="project" value="InterPro"/>
</dbReference>
<protein>
    <submittedName>
        <fullName evidence="2">Rubrerythrin</fullName>
    </submittedName>
</protein>
<dbReference type="InterPro" id="IPR045236">
    <property type="entry name" value="RevRr_diiron-bd_dom"/>
</dbReference>
<reference evidence="3" key="1">
    <citation type="submission" date="2015-07" db="EMBL/GenBank/DDBJ databases">
        <title>Complete Genome of Thermincola ferriacetica strain Z-0001T.</title>
        <authorList>
            <person name="Lusk B."/>
            <person name="Badalamenti J.P."/>
            <person name="Parameswaran P."/>
            <person name="Bond D.R."/>
            <person name="Torres C.I."/>
        </authorList>
    </citation>
    <scope>NUCLEOTIDE SEQUENCE [LARGE SCALE GENOMIC DNA]</scope>
    <source>
        <strain evidence="3">Z-0001</strain>
    </source>
</reference>
<comment type="caution">
    <text evidence="2">The sequence shown here is derived from an EMBL/GenBank/DDBJ whole genome shotgun (WGS) entry which is preliminary data.</text>
</comment>
<dbReference type="InterPro" id="IPR012347">
    <property type="entry name" value="Ferritin-like"/>
</dbReference>
<proteinExistence type="predicted"/>
<dbReference type="PROSITE" id="PS50905">
    <property type="entry name" value="FERRITIN_LIKE"/>
    <property type="match status" value="1"/>
</dbReference>
<dbReference type="InterPro" id="IPR052773">
    <property type="entry name" value="Anaerobic_Peroxidase-Rel"/>
</dbReference>
<evidence type="ECO:0000313" key="3">
    <source>
        <dbReference type="Proteomes" id="UP000037175"/>
    </source>
</evidence>
<dbReference type="GO" id="GO:0016491">
    <property type="term" value="F:oxidoreductase activity"/>
    <property type="evidence" value="ECO:0007669"/>
    <property type="project" value="InterPro"/>
</dbReference>
<name>A0A0L6W0U3_9FIRM</name>
<dbReference type="AlphaFoldDB" id="A0A0L6W0U3"/>
<dbReference type="PATRIC" id="fig|281456.6.peg.2470"/>
<dbReference type="Pfam" id="PF02915">
    <property type="entry name" value="Rubrerythrin"/>
    <property type="match status" value="1"/>
</dbReference>
<organism evidence="2 3">
    <name type="scientific">Thermincola ferriacetica</name>
    <dbReference type="NCBI Taxonomy" id="281456"/>
    <lineage>
        <taxon>Bacteria</taxon>
        <taxon>Bacillati</taxon>
        <taxon>Bacillota</taxon>
        <taxon>Clostridia</taxon>
        <taxon>Eubacteriales</taxon>
        <taxon>Thermincolaceae</taxon>
        <taxon>Thermincola</taxon>
    </lineage>
</organism>
<dbReference type="SUPFAM" id="SSF47240">
    <property type="entry name" value="Ferritin-like"/>
    <property type="match status" value="1"/>
</dbReference>
<dbReference type="Proteomes" id="UP000037175">
    <property type="component" value="Unassembled WGS sequence"/>
</dbReference>
<gene>
    <name evidence="2" type="ORF">Tfer_2332</name>
</gene>
<dbReference type="InterPro" id="IPR009040">
    <property type="entry name" value="Ferritin-like_diiron"/>
</dbReference>
<sequence>MEFATKNEIGVTKGTAVEEAVDQNFRGETMEVGLYLAMARQAQREGYPEIAEVFKAIAMDEAWHAARFAELNGLISSSTKENVEKMLKGETMANKGKKEAAVKAKENNIDEAHDVFDESAKDEARHALALDGLLKRYFG</sequence>
<dbReference type="InterPro" id="IPR003251">
    <property type="entry name" value="Rr_diiron-bd_dom"/>
</dbReference>
<evidence type="ECO:0000313" key="2">
    <source>
        <dbReference type="EMBL" id="KNZ69086.1"/>
    </source>
</evidence>
<accession>A0A0L6W0U3</accession>
<keyword evidence="3" id="KW-1185">Reference proteome</keyword>
<dbReference type="InterPro" id="IPR009078">
    <property type="entry name" value="Ferritin-like_SF"/>
</dbReference>
<dbReference type="PANTHER" id="PTHR43339:SF1">
    <property type="entry name" value="RUBRERYTHRIN"/>
    <property type="match status" value="1"/>
</dbReference>
<dbReference type="CDD" id="cd01046">
    <property type="entry name" value="Rubrerythrin_like"/>
    <property type="match status" value="1"/>
</dbReference>
<evidence type="ECO:0000259" key="1">
    <source>
        <dbReference type="PROSITE" id="PS50905"/>
    </source>
</evidence>
<dbReference type="EMBL" id="LGTE01000017">
    <property type="protein sequence ID" value="KNZ69086.1"/>
    <property type="molecule type" value="Genomic_DNA"/>
</dbReference>
<feature type="domain" description="Ferritin-like diiron" evidence="1">
    <location>
        <begin position="11"/>
        <end position="139"/>
    </location>
</feature>
<dbReference type="PANTHER" id="PTHR43339">
    <property type="entry name" value="RUBRERYTHRIN-RELATED"/>
    <property type="match status" value="1"/>
</dbReference>